<evidence type="ECO:0000259" key="1">
    <source>
        <dbReference type="Pfam" id="PF00685"/>
    </source>
</evidence>
<dbReference type="HOGENOM" id="CLU_2060424_0_0_3"/>
<evidence type="ECO:0000313" key="2">
    <source>
        <dbReference type="EMBL" id="ABG49697.1"/>
    </source>
</evidence>
<dbReference type="RefSeq" id="WP_011610093.1">
    <property type="nucleotide sequence ID" value="NC_008312.1"/>
</dbReference>
<dbReference type="Gene3D" id="3.40.50.300">
    <property type="entry name" value="P-loop containing nucleotide triphosphate hydrolases"/>
    <property type="match status" value="1"/>
</dbReference>
<dbReference type="KEGG" id="ter:Tery_0208"/>
<dbReference type="GO" id="GO:0008146">
    <property type="term" value="F:sulfotransferase activity"/>
    <property type="evidence" value="ECO:0007669"/>
    <property type="project" value="InterPro"/>
</dbReference>
<dbReference type="OrthoDB" id="8446141at2"/>
<dbReference type="EMBL" id="CP000393">
    <property type="protein sequence ID" value="ABG49697.1"/>
    <property type="molecule type" value="Genomic_DNA"/>
</dbReference>
<gene>
    <name evidence="2" type="ordered locus">Tery_0208</name>
</gene>
<dbReference type="AlphaFoldDB" id="Q119X7"/>
<proteinExistence type="predicted"/>
<feature type="domain" description="Sulfotransferase" evidence="1">
    <location>
        <begin position="17"/>
        <end position="103"/>
    </location>
</feature>
<reference evidence="2" key="1">
    <citation type="submission" date="2006-06" db="EMBL/GenBank/DDBJ databases">
        <title>Complete sequence of Trichodesmium erythraeum IMS101.</title>
        <authorList>
            <consortium name="US DOE Joint Genome Institute"/>
            <person name="Copeland A."/>
            <person name="Lucas S."/>
            <person name="Lapidus A."/>
            <person name="Barry K."/>
            <person name="Detter J.C."/>
            <person name="Glavina del Rio T."/>
            <person name="Hammon N."/>
            <person name="Israni S."/>
            <person name="Dalin E."/>
            <person name="Tice H."/>
            <person name="Pitluck S."/>
            <person name="Kiss H."/>
            <person name="Munk A.C."/>
            <person name="Brettin T."/>
            <person name="Bruce D."/>
            <person name="Han C."/>
            <person name="Tapia R."/>
            <person name="Gilna P."/>
            <person name="Schmutz J."/>
            <person name="Larimer F."/>
            <person name="Land M."/>
            <person name="Hauser L."/>
            <person name="Kyrpides N."/>
            <person name="Kim E."/>
            <person name="Richardson P."/>
        </authorList>
    </citation>
    <scope>NUCLEOTIDE SEQUENCE [LARGE SCALE GENOMIC DNA]</scope>
    <source>
        <strain evidence="2">IMS101</strain>
    </source>
</reference>
<dbReference type="SUPFAM" id="SSF52540">
    <property type="entry name" value="P-loop containing nucleoside triphosphate hydrolases"/>
    <property type="match status" value="1"/>
</dbReference>
<sequence length="119" mass="14240">MKNLSINIIQDIKDWNYNNSRFIEIKYEDLIQGIDMNLFRNIFQFLGFNKKIMASLLKIAYNNSLFSGLVSNRKHIRSGKKQQWKEYFKPIHTARFVALFDDVLVKLNYEKTNTGWLDR</sequence>
<protein>
    <recommendedName>
        <fullName evidence="1">Sulfotransferase domain-containing protein</fullName>
    </recommendedName>
</protein>
<dbReference type="InterPro" id="IPR000863">
    <property type="entry name" value="Sulfotransferase_dom"/>
</dbReference>
<accession>Q119X7</accession>
<dbReference type="Pfam" id="PF00685">
    <property type="entry name" value="Sulfotransfer_1"/>
    <property type="match status" value="1"/>
</dbReference>
<organism evidence="2">
    <name type="scientific">Trichodesmium erythraeum (strain IMS101)</name>
    <dbReference type="NCBI Taxonomy" id="203124"/>
    <lineage>
        <taxon>Bacteria</taxon>
        <taxon>Bacillati</taxon>
        <taxon>Cyanobacteriota</taxon>
        <taxon>Cyanophyceae</taxon>
        <taxon>Oscillatoriophycideae</taxon>
        <taxon>Oscillatoriales</taxon>
        <taxon>Microcoleaceae</taxon>
        <taxon>Trichodesmium</taxon>
    </lineage>
</organism>
<dbReference type="InterPro" id="IPR027417">
    <property type="entry name" value="P-loop_NTPase"/>
</dbReference>
<name>Q119X7_TRIEI</name>